<dbReference type="SUPFAM" id="SSF56655">
    <property type="entry name" value="Carbohydrate phosphatase"/>
    <property type="match status" value="1"/>
</dbReference>
<dbReference type="RefSeq" id="XP_037142233.1">
    <property type="nucleotide sequence ID" value="XM_037286338.1"/>
</dbReference>
<evidence type="ECO:0000256" key="1">
    <source>
        <dbReference type="ARBA" id="ARBA00001033"/>
    </source>
</evidence>
<evidence type="ECO:0000256" key="6">
    <source>
        <dbReference type="ARBA" id="ARBA00022842"/>
    </source>
</evidence>
<dbReference type="GO" id="GO:0008934">
    <property type="term" value="F:inositol monophosphate 1-phosphatase activity"/>
    <property type="evidence" value="ECO:0007669"/>
    <property type="project" value="InterPro"/>
</dbReference>
<gene>
    <name evidence="9" type="ORF">HG535_0A04450</name>
</gene>
<dbReference type="EMBL" id="CP058604">
    <property type="protein sequence ID" value="QLG70505.1"/>
    <property type="molecule type" value="Genomic_DNA"/>
</dbReference>
<dbReference type="AlphaFoldDB" id="A0A7H9AW11"/>
<dbReference type="Proteomes" id="UP000509704">
    <property type="component" value="Chromosome 1"/>
</dbReference>
<dbReference type="PANTHER" id="PTHR20854">
    <property type="entry name" value="INOSITOL MONOPHOSPHATASE"/>
    <property type="match status" value="1"/>
</dbReference>
<proteinExistence type="inferred from homology"/>
<dbReference type="PANTHER" id="PTHR20854:SF4">
    <property type="entry name" value="INOSITOL-1-MONOPHOSPHATASE-RELATED"/>
    <property type="match status" value="1"/>
</dbReference>
<keyword evidence="6 7" id="KW-0460">Magnesium</keyword>
<dbReference type="OrthoDB" id="10254945at2759"/>
<dbReference type="InterPro" id="IPR020550">
    <property type="entry name" value="Inositol_monophosphatase_CS"/>
</dbReference>
<keyword evidence="4 7" id="KW-0479">Metal-binding</keyword>
<feature type="binding site" evidence="7">
    <location>
        <position position="81"/>
    </location>
    <ligand>
        <name>Mg(2+)</name>
        <dbReference type="ChEBI" id="CHEBI:18420"/>
        <label>1</label>
        <note>catalytic</note>
    </ligand>
</feature>
<evidence type="ECO:0000256" key="4">
    <source>
        <dbReference type="ARBA" id="ARBA00022723"/>
    </source>
</evidence>
<organism evidence="9 10">
    <name type="scientific">Zygotorulaspora mrakii</name>
    <name type="common">Zygosaccharomyces mrakii</name>
    <dbReference type="NCBI Taxonomy" id="42260"/>
    <lineage>
        <taxon>Eukaryota</taxon>
        <taxon>Fungi</taxon>
        <taxon>Dikarya</taxon>
        <taxon>Ascomycota</taxon>
        <taxon>Saccharomycotina</taxon>
        <taxon>Saccharomycetes</taxon>
        <taxon>Saccharomycetales</taxon>
        <taxon>Saccharomycetaceae</taxon>
        <taxon>Zygotorulaspora</taxon>
    </lineage>
</organism>
<dbReference type="EC" id="3.1.3.25" evidence="8"/>
<sequence>MSSPKSLPLTKEELKDIESTLINIVKGEVNYLIKNRAGAYFDSYNNKANDVDLVTEIDKKVENIIRDALTFKYPAYGFIGEESYVKGESQLGTDKFWCVDPIDGTTNFVHGYPMSCCSIALVENGFPVVGVVSNPSLGQIFHASKGNGAFLNSEAINILPRQLILQKSLVAFEGGAERTEGPDGNFDAKMATLKSLLSDKGAHIHGVRCTGSAALNMCYVSMGLFDAYWECGVNSWDVAAGACILVEAGGILVGGMPQDWRIPLDNRCYLAVRGGSNPEEQRWFVEAFWSHVKGRISY</sequence>
<dbReference type="GO" id="GO:0046872">
    <property type="term" value="F:metal ion binding"/>
    <property type="evidence" value="ECO:0007669"/>
    <property type="project" value="UniProtKB-KW"/>
</dbReference>
<dbReference type="KEGG" id="zmk:HG535_0A04450"/>
<evidence type="ECO:0000313" key="10">
    <source>
        <dbReference type="Proteomes" id="UP000509704"/>
    </source>
</evidence>
<feature type="binding site" evidence="7">
    <location>
        <position position="237"/>
    </location>
    <ligand>
        <name>Mg(2+)</name>
        <dbReference type="ChEBI" id="CHEBI:18420"/>
        <label>1</label>
        <note>catalytic</note>
    </ligand>
</feature>
<dbReference type="PRINTS" id="PR00377">
    <property type="entry name" value="IMPHPHTASES"/>
</dbReference>
<keyword evidence="5 8" id="KW-0378">Hydrolase</keyword>
<evidence type="ECO:0000256" key="5">
    <source>
        <dbReference type="ARBA" id="ARBA00022801"/>
    </source>
</evidence>
<dbReference type="UniPathway" id="UPA00823">
    <property type="reaction ID" value="UER00788"/>
</dbReference>
<dbReference type="Gene3D" id="3.30.540.10">
    <property type="entry name" value="Fructose-1,6-Bisphosphatase, subunit A, domain 1"/>
    <property type="match status" value="1"/>
</dbReference>
<evidence type="ECO:0000256" key="8">
    <source>
        <dbReference type="RuleBase" id="RU364068"/>
    </source>
</evidence>
<evidence type="ECO:0000256" key="3">
    <source>
        <dbReference type="ARBA" id="ARBA00009759"/>
    </source>
</evidence>
<reference evidence="9 10" key="1">
    <citation type="submission" date="2020-07" db="EMBL/GenBank/DDBJ databases">
        <title>The yeast mating-type switching endonuclease HO is a domesticated member of an unorthodox homing genetic element family.</title>
        <authorList>
            <person name="Coughlan A.Y."/>
            <person name="Lombardi L."/>
            <person name="Braun-Galleani S."/>
            <person name="Martos A.R."/>
            <person name="Galeote V."/>
            <person name="Bigey F."/>
            <person name="Dequin S."/>
            <person name="Byrne K.P."/>
            <person name="Wolfe K.H."/>
        </authorList>
    </citation>
    <scope>NUCLEOTIDE SEQUENCE [LARGE SCALE GENOMIC DNA]</scope>
    <source>
        <strain evidence="9 10">NRRL Y-6702</strain>
    </source>
</reference>
<dbReference type="Gene3D" id="3.40.190.80">
    <property type="match status" value="1"/>
</dbReference>
<dbReference type="InterPro" id="IPR033942">
    <property type="entry name" value="IMPase"/>
</dbReference>
<dbReference type="Pfam" id="PF00459">
    <property type="entry name" value="Inositol_P"/>
    <property type="match status" value="1"/>
</dbReference>
<feature type="binding site" evidence="7">
    <location>
        <position position="102"/>
    </location>
    <ligand>
        <name>Mg(2+)</name>
        <dbReference type="ChEBI" id="CHEBI:18420"/>
        <label>1</label>
        <note>catalytic</note>
    </ligand>
</feature>
<dbReference type="FunFam" id="3.30.540.10:FF:000004">
    <property type="entry name" value="Inositol-1-monophosphatase"/>
    <property type="match status" value="1"/>
</dbReference>
<dbReference type="CDD" id="cd01639">
    <property type="entry name" value="IMPase"/>
    <property type="match status" value="1"/>
</dbReference>
<feature type="binding site" evidence="7">
    <location>
        <position position="100"/>
    </location>
    <ligand>
        <name>Mg(2+)</name>
        <dbReference type="ChEBI" id="CHEBI:18420"/>
        <label>1</label>
        <note>catalytic</note>
    </ligand>
</feature>
<dbReference type="InterPro" id="IPR000760">
    <property type="entry name" value="Inositol_monophosphatase-like"/>
</dbReference>
<dbReference type="PROSITE" id="PS00629">
    <property type="entry name" value="IMP_1"/>
    <property type="match status" value="1"/>
</dbReference>
<dbReference type="PROSITE" id="PS00630">
    <property type="entry name" value="IMP_2"/>
    <property type="match status" value="1"/>
</dbReference>
<comment type="cofactor">
    <cofactor evidence="2 7 8">
        <name>Mg(2+)</name>
        <dbReference type="ChEBI" id="CHEBI:18420"/>
    </cofactor>
</comment>
<keyword evidence="10" id="KW-1185">Reference proteome</keyword>
<comment type="similarity">
    <text evidence="3 8">Belongs to the inositol monophosphatase superfamily.</text>
</comment>
<feature type="binding site" evidence="7">
    <location>
        <position position="103"/>
    </location>
    <ligand>
        <name>Mg(2+)</name>
        <dbReference type="ChEBI" id="CHEBI:18420"/>
        <label>1</label>
        <note>catalytic</note>
    </ligand>
</feature>
<name>A0A7H9AW11_ZYGMR</name>
<dbReference type="GO" id="GO:0006021">
    <property type="term" value="P:inositol biosynthetic process"/>
    <property type="evidence" value="ECO:0007669"/>
    <property type="project" value="UniProtKB-UniPathway"/>
</dbReference>
<accession>A0A7H9AW11</accession>
<comment type="catalytic activity">
    <reaction evidence="1 8">
        <text>a myo-inositol phosphate + H2O = myo-inositol + phosphate</text>
        <dbReference type="Rhea" id="RHEA:24056"/>
        <dbReference type="ChEBI" id="CHEBI:15377"/>
        <dbReference type="ChEBI" id="CHEBI:17268"/>
        <dbReference type="ChEBI" id="CHEBI:43474"/>
        <dbReference type="ChEBI" id="CHEBI:84139"/>
        <dbReference type="EC" id="3.1.3.25"/>
    </reaction>
</comment>
<evidence type="ECO:0000313" key="9">
    <source>
        <dbReference type="EMBL" id="QLG70505.1"/>
    </source>
</evidence>
<dbReference type="GO" id="GO:0046854">
    <property type="term" value="P:phosphatidylinositol phosphate biosynthetic process"/>
    <property type="evidence" value="ECO:0007669"/>
    <property type="project" value="InterPro"/>
</dbReference>
<evidence type="ECO:0000256" key="2">
    <source>
        <dbReference type="ARBA" id="ARBA00001946"/>
    </source>
</evidence>
<dbReference type="GeneID" id="59234141"/>
<dbReference type="GO" id="GO:0007165">
    <property type="term" value="P:signal transduction"/>
    <property type="evidence" value="ECO:0007669"/>
    <property type="project" value="TreeGrafter"/>
</dbReference>
<evidence type="ECO:0000256" key="7">
    <source>
        <dbReference type="PIRSR" id="PIRSR600760-2"/>
    </source>
</evidence>
<comment type="pathway">
    <text evidence="8">Polyol metabolism; myo-inositol biosynthesis; myo-inositol from D-glucose 6-phosphate: step 2/2.</text>
</comment>
<dbReference type="InterPro" id="IPR020583">
    <property type="entry name" value="Inositol_monoP_metal-BS"/>
</dbReference>
<protein>
    <recommendedName>
        <fullName evidence="8">Inositol-1-monophosphatase</fullName>
        <ecNumber evidence="8">3.1.3.25</ecNumber>
    </recommendedName>
</protein>